<keyword evidence="5" id="KW-0378">Hydrolase</keyword>
<dbReference type="PANTHER" id="PTHR46896:SF3">
    <property type="entry name" value="FI06413P-RELATED"/>
    <property type="match status" value="1"/>
</dbReference>
<protein>
    <recommendedName>
        <fullName evidence="7">Ubiquitin-like protease family profile domain-containing protein</fullName>
    </recommendedName>
</protein>
<evidence type="ECO:0000256" key="1">
    <source>
        <dbReference type="ARBA" id="ARBA00005234"/>
    </source>
</evidence>
<evidence type="ECO:0000259" key="7">
    <source>
        <dbReference type="PROSITE" id="PS50600"/>
    </source>
</evidence>
<dbReference type="EMBL" id="LR899010">
    <property type="protein sequence ID" value="CAD7082467.1"/>
    <property type="molecule type" value="Genomic_DNA"/>
</dbReference>
<sequence length="1636" mass="181479">MEIRIAAMESPYISINLDELKRLYPNLNLENVQVVSMGSGVADETQNTQQVVIIAPEESLVLNETPIQQLVTYQQPTQSTQAYIIQSTENDSGQQTAAVAQPSIYYSTEVPSDQLIQHQQVQPQQNINISHQLHQDATQQNIILQKTIGTNQQPTASLIQQPMTNQATTHQHVIMQQTPHIVLQQQPAPQQQQQTTNPIVLRQMQGNTINQSRYVYQQPQTRTVLYNTQPQATIQTNHQQHITQQQQQIQQQQQHIQQQQPQQTHPLQHQHQQIVSPSNRVSVMQQQPSQTRQLIVSSQPQIQPNLIYQTPQTQQHIQHQQTQQTNIMQQKPHPAQISPSRLVRIATPRGVTLISPNQAPKLAPFRNNSPRFSTPQSASLTTQTVTAAIASSSANTSESMTPPQATVVKQVQRRGNAARGRGGPSPRGGRGGTPVRLQAPTNSTIVQQQQTSQPQNAQPRTVQYQVNQVSTAQSQSRQNVPPLVSTPTQRIYAGVVSTTLATTPRGVITGGQAQRVIATQTPKNQSPNSVAVGAGSQQSTPRYRIPKIAANTSTNDLEESIQAVVVTKANEVNTPGSTVSTNKSSGSKTFHTTVTTYSTIESPDDDKNTGKVTIKNGPSISLIELKRQQQQQQRQQQQPQQAAHILGKAVQAVRTNATAANRAVSTSGQPSVAIQRNTTQAATATDDSKKVIRSQPQNQHIIQPMSTNKLQNPGGDTQKSARMLVILSNGEQRLITFTLPRESCTVQELLEQVGVPFTPKTSIQCVPNPGASIDYIVTVGISVQESVTELASAAENSLQLSKQQQEASTQQNATNAEQSAQTNQNNSSEKQTAETSKEVPAKLIPGFLAVCTQCGYTGSDFAKCERCKRVFTEEPKRVATKSVAKSEDEKKKTPAELLSRAAAKGTLAVSASGLPPLRAGKVTITASTRGRGRGIPRVKPPEAEPVILTLSSDEEGDEDKSNKSAKTQLAAPSPPVLKPPLACEPVILENMPAPANMEREDVGNITNSTDQLYTLINCKIIRFGTYRYDPKEKVLLSSKGIKIIAPSCKNPVDAVVLNIQMREIVKIIAHFSKSLNILFIYTLPTCGIYIRENLEMKSKSSDTPYYNPTDRAEPYKRIVLQMDVISEEAKTVIRSIFAKTMLEEVQCTEANELLVRSCLKDKYIKQDQNAAVKSETENIRQILIYPPGKGGIPINTEDYMCLAIDQYLNDVIIDFFLKYLHTDVLTEEQRQKTHIFSSFFYNRLTTMTTRQRQTEKDGKLTASQKRHARVKSWTKNVNLFDKDFIIIPINEQSHWFLAIICFPRLQGPVTYDTHEPVVNQPTVKKKKPPVERKVSLQIGNTTITPLSKREVDSVCVGDDSLSERDEAEGDESDLASDESDGEAQNGNSSTASNADETRYRPIKQPLILIFDSLAGASRSRVVATLRDYLTCEYRAKIKEDTTHVFNKFNMPGHCVKVPQQNNFTDCGLYVLQYVEQFFKDPIKDYKLPIKQLVSWFETIVVTRKREDISNLLKSLVEQHNPDRLPLPEIQFPTLNGKLIEPELTDEQAEFEEEEMDDEGEEEEEEELDSLAGGDTEGEASPVKRNGEKRPIAIASSTTTATTASTNTITLKRPLDLELSKSQEPVVRKTARLNESN</sequence>
<feature type="compositionally biased region" description="Polar residues" evidence="6">
    <location>
        <begin position="366"/>
        <end position="380"/>
    </location>
</feature>
<comment type="similarity">
    <text evidence="1">Belongs to the peptidase C48 family.</text>
</comment>
<organism evidence="8 9">
    <name type="scientific">Hermetia illucens</name>
    <name type="common">Black soldier fly</name>
    <dbReference type="NCBI Taxonomy" id="343691"/>
    <lineage>
        <taxon>Eukaryota</taxon>
        <taxon>Metazoa</taxon>
        <taxon>Ecdysozoa</taxon>
        <taxon>Arthropoda</taxon>
        <taxon>Hexapoda</taxon>
        <taxon>Insecta</taxon>
        <taxon>Pterygota</taxon>
        <taxon>Neoptera</taxon>
        <taxon>Endopterygota</taxon>
        <taxon>Diptera</taxon>
        <taxon>Brachycera</taxon>
        <taxon>Stratiomyomorpha</taxon>
        <taxon>Stratiomyidae</taxon>
        <taxon>Hermetiinae</taxon>
        <taxon>Hermetia</taxon>
    </lineage>
</organism>
<dbReference type="InParanoid" id="A0A7R8UKY7"/>
<evidence type="ECO:0000256" key="2">
    <source>
        <dbReference type="ARBA" id="ARBA00022553"/>
    </source>
</evidence>
<feature type="region of interest" description="Disordered" evidence="6">
    <location>
        <begin position="1548"/>
        <end position="1607"/>
    </location>
</feature>
<feature type="compositionally biased region" description="Low complexity" evidence="6">
    <location>
        <begin position="1591"/>
        <end position="1607"/>
    </location>
</feature>
<dbReference type="FunFam" id="3.30.310.130:FF:000007">
    <property type="entry name" value="polyhomeotic-proximal chromatin protein isoform X2"/>
    <property type="match status" value="1"/>
</dbReference>
<dbReference type="FunFam" id="3.30.310.130:FF:000005">
    <property type="entry name" value="Uncharacterized protein, isoform C"/>
    <property type="match status" value="1"/>
</dbReference>
<dbReference type="FunFam" id="1.10.418.20:FF:000001">
    <property type="entry name" value="sentrin-specific protease 6 isoform X1"/>
    <property type="match status" value="1"/>
</dbReference>
<feature type="compositionally biased region" description="Polar residues" evidence="6">
    <location>
        <begin position="1382"/>
        <end position="1394"/>
    </location>
</feature>
<evidence type="ECO:0000313" key="8">
    <source>
        <dbReference type="EMBL" id="CAD7082467.1"/>
    </source>
</evidence>
<dbReference type="PROSITE" id="PS50600">
    <property type="entry name" value="ULP_PROTEASE"/>
    <property type="match status" value="1"/>
</dbReference>
<dbReference type="GO" id="GO:0070139">
    <property type="term" value="F:SUMO-specific endopeptidase activity"/>
    <property type="evidence" value="ECO:0007669"/>
    <property type="project" value="TreeGrafter"/>
</dbReference>
<feature type="domain" description="Ubiquitin-like protease family profile" evidence="7">
    <location>
        <begin position="1192"/>
        <end position="1477"/>
    </location>
</feature>
<dbReference type="InterPro" id="IPR051947">
    <property type="entry name" value="Sentrin-specific_protease"/>
</dbReference>
<feature type="region of interest" description="Disordered" evidence="6">
    <location>
        <begin position="922"/>
        <end position="977"/>
    </location>
</feature>
<feature type="region of interest" description="Disordered" evidence="6">
    <location>
        <begin position="245"/>
        <end position="297"/>
    </location>
</feature>
<dbReference type="SUPFAM" id="SSF54001">
    <property type="entry name" value="Cysteine proteinases"/>
    <property type="match status" value="1"/>
</dbReference>
<feature type="region of interest" description="Disordered" evidence="6">
    <location>
        <begin position="354"/>
        <end position="437"/>
    </location>
</feature>
<feature type="compositionally biased region" description="Polar residues" evidence="6">
    <location>
        <begin position="275"/>
        <end position="297"/>
    </location>
</feature>
<evidence type="ECO:0000256" key="5">
    <source>
        <dbReference type="ARBA" id="ARBA00022801"/>
    </source>
</evidence>
<keyword evidence="9" id="KW-1185">Reference proteome</keyword>
<dbReference type="OrthoDB" id="442460at2759"/>
<dbReference type="Pfam" id="PF02902">
    <property type="entry name" value="Peptidase_C48"/>
    <property type="match status" value="1"/>
</dbReference>
<feature type="region of interest" description="Disordered" evidence="6">
    <location>
        <begin position="801"/>
        <end position="837"/>
    </location>
</feature>
<keyword evidence="2" id="KW-0597">Phosphoprotein</keyword>
<feature type="compositionally biased region" description="Gly residues" evidence="6">
    <location>
        <begin position="420"/>
        <end position="432"/>
    </location>
</feature>
<feature type="compositionally biased region" description="Polar residues" evidence="6">
    <location>
        <begin position="801"/>
        <end position="830"/>
    </location>
</feature>
<name>A0A7R8UKY7_HERIL</name>
<dbReference type="InterPro" id="IPR003653">
    <property type="entry name" value="Peptidase_C48_C"/>
</dbReference>
<feature type="compositionally biased region" description="Basic and acidic residues" evidence="6">
    <location>
        <begin position="884"/>
        <end position="894"/>
    </location>
</feature>
<dbReference type="GO" id="GO:0006508">
    <property type="term" value="P:proteolysis"/>
    <property type="evidence" value="ECO:0007669"/>
    <property type="project" value="UniProtKB-KW"/>
</dbReference>
<dbReference type="GO" id="GO:0005634">
    <property type="term" value="C:nucleus"/>
    <property type="evidence" value="ECO:0007669"/>
    <property type="project" value="TreeGrafter"/>
</dbReference>
<feature type="compositionally biased region" description="Acidic residues" evidence="6">
    <location>
        <begin position="1365"/>
        <end position="1381"/>
    </location>
</feature>
<feature type="compositionally biased region" description="Low complexity" evidence="6">
    <location>
        <begin position="245"/>
        <end position="274"/>
    </location>
</feature>
<gene>
    <name evidence="8" type="ORF">HERILL_LOCUS5502</name>
</gene>
<feature type="compositionally biased region" description="Acidic residues" evidence="6">
    <location>
        <begin position="1548"/>
        <end position="1568"/>
    </location>
</feature>
<proteinExistence type="inferred from homology"/>
<accession>A0A7R8UKY7</accession>
<feature type="region of interest" description="Disordered" evidence="6">
    <location>
        <begin position="1358"/>
        <end position="1396"/>
    </location>
</feature>
<dbReference type="PANTHER" id="PTHR46896">
    <property type="entry name" value="SENTRIN-SPECIFIC PROTEASE"/>
    <property type="match status" value="1"/>
</dbReference>
<feature type="compositionally biased region" description="Low complexity" evidence="6">
    <location>
        <begin position="447"/>
        <end position="458"/>
    </location>
</feature>
<dbReference type="InterPro" id="IPR038765">
    <property type="entry name" value="Papain-like_cys_pep_sf"/>
</dbReference>
<dbReference type="GO" id="GO:0005737">
    <property type="term" value="C:cytoplasm"/>
    <property type="evidence" value="ECO:0007669"/>
    <property type="project" value="TreeGrafter"/>
</dbReference>
<dbReference type="Gene3D" id="3.40.395.10">
    <property type="entry name" value="Adenoviral Proteinase, Chain A"/>
    <property type="match status" value="1"/>
</dbReference>
<dbReference type="GO" id="GO:0016926">
    <property type="term" value="P:protein desumoylation"/>
    <property type="evidence" value="ECO:0007669"/>
    <property type="project" value="TreeGrafter"/>
</dbReference>
<evidence type="ECO:0000256" key="4">
    <source>
        <dbReference type="ARBA" id="ARBA00022786"/>
    </source>
</evidence>
<feature type="compositionally biased region" description="Polar residues" evidence="6">
    <location>
        <begin position="694"/>
        <end position="717"/>
    </location>
</feature>
<feature type="region of interest" description="Disordered" evidence="6">
    <location>
        <begin position="876"/>
        <end position="896"/>
    </location>
</feature>
<evidence type="ECO:0000256" key="3">
    <source>
        <dbReference type="ARBA" id="ARBA00022670"/>
    </source>
</evidence>
<dbReference type="Proteomes" id="UP000594454">
    <property type="component" value="Chromosome 2"/>
</dbReference>
<feature type="compositionally biased region" description="Low complexity" evidence="6">
    <location>
        <begin position="381"/>
        <end position="401"/>
    </location>
</feature>
<keyword evidence="4" id="KW-0833">Ubl conjugation pathway</keyword>
<feature type="compositionally biased region" description="Polar residues" evidence="6">
    <location>
        <begin position="665"/>
        <end position="685"/>
    </location>
</feature>
<feature type="region of interest" description="Disordered" evidence="6">
    <location>
        <begin position="661"/>
        <end position="717"/>
    </location>
</feature>
<reference evidence="8 9" key="1">
    <citation type="submission" date="2020-11" db="EMBL/GenBank/DDBJ databases">
        <authorList>
            <person name="Wallbank WR R."/>
            <person name="Pardo Diaz C."/>
            <person name="Kozak K."/>
            <person name="Martin S."/>
            <person name="Jiggins C."/>
            <person name="Moest M."/>
            <person name="Warren A I."/>
            <person name="Generalovic N T."/>
            <person name="Byers J.R.P. K."/>
            <person name="Montejo-Kovacevich G."/>
            <person name="Yen C E."/>
        </authorList>
    </citation>
    <scope>NUCLEOTIDE SEQUENCE [LARGE SCALE GENOMIC DNA]</scope>
</reference>
<feature type="region of interest" description="Disordered" evidence="6">
    <location>
        <begin position="443"/>
        <end position="462"/>
    </location>
</feature>
<evidence type="ECO:0000256" key="6">
    <source>
        <dbReference type="SAM" id="MobiDB-lite"/>
    </source>
</evidence>
<evidence type="ECO:0000313" key="9">
    <source>
        <dbReference type="Proteomes" id="UP000594454"/>
    </source>
</evidence>
<keyword evidence="3" id="KW-0645">Protease</keyword>
<dbReference type="FunCoup" id="A0A7R8UKY7">
    <property type="interactions" value="808"/>
</dbReference>